<sequence>MCDVSRKRCEHRKCAFQHPLLVAFWFKADAGFAESSWIIQVALDWTFRWPVWALTVFPLNWRSFFPATAAGKLTISMLKGPSTMVVASCITRFAMMLTKWQVLAFWQRGSDVKVPA</sequence>
<evidence type="ECO:0000313" key="2">
    <source>
        <dbReference type="Proteomes" id="UP001178507"/>
    </source>
</evidence>
<accession>A0AA36JIK8</accession>
<organism evidence="1 2">
    <name type="scientific">Effrenium voratum</name>
    <dbReference type="NCBI Taxonomy" id="2562239"/>
    <lineage>
        <taxon>Eukaryota</taxon>
        <taxon>Sar</taxon>
        <taxon>Alveolata</taxon>
        <taxon>Dinophyceae</taxon>
        <taxon>Suessiales</taxon>
        <taxon>Symbiodiniaceae</taxon>
        <taxon>Effrenium</taxon>
    </lineage>
</organism>
<dbReference type="Proteomes" id="UP001178507">
    <property type="component" value="Unassembled WGS sequence"/>
</dbReference>
<comment type="caution">
    <text evidence="1">The sequence shown here is derived from an EMBL/GenBank/DDBJ whole genome shotgun (WGS) entry which is preliminary data.</text>
</comment>
<protein>
    <submittedName>
        <fullName evidence="1">Uncharacterized protein</fullName>
    </submittedName>
</protein>
<gene>
    <name evidence="1" type="ORF">EVOR1521_LOCUS28739</name>
</gene>
<proteinExistence type="predicted"/>
<dbReference type="AlphaFoldDB" id="A0AA36JIK8"/>
<reference evidence="1" key="1">
    <citation type="submission" date="2023-08" db="EMBL/GenBank/DDBJ databases">
        <authorList>
            <person name="Chen Y."/>
            <person name="Shah S."/>
            <person name="Dougan E. K."/>
            <person name="Thang M."/>
            <person name="Chan C."/>
        </authorList>
    </citation>
    <scope>NUCLEOTIDE SEQUENCE</scope>
</reference>
<keyword evidence="2" id="KW-1185">Reference proteome</keyword>
<evidence type="ECO:0000313" key="1">
    <source>
        <dbReference type="EMBL" id="CAJ1406907.1"/>
    </source>
</evidence>
<name>A0AA36JIK8_9DINO</name>
<dbReference type="EMBL" id="CAUJNA010003649">
    <property type="protein sequence ID" value="CAJ1406907.1"/>
    <property type="molecule type" value="Genomic_DNA"/>
</dbReference>